<dbReference type="InterPro" id="IPR012609">
    <property type="entry name" value="Spore_V_M"/>
</dbReference>
<name>A0AAW0F7K8_9TRYP</name>
<dbReference type="Pfam" id="PF08183">
    <property type="entry name" value="SpoV"/>
    <property type="match status" value="1"/>
</dbReference>
<evidence type="ECO:0000256" key="1">
    <source>
        <dbReference type="SAM" id="MobiDB-lite"/>
    </source>
</evidence>
<keyword evidence="3" id="KW-1185">Reference proteome</keyword>
<protein>
    <submittedName>
        <fullName evidence="2">Bilobe protein</fullName>
    </submittedName>
</protein>
<dbReference type="EMBL" id="JAECZO010000017">
    <property type="protein sequence ID" value="KAK7201591.1"/>
    <property type="molecule type" value="Genomic_DNA"/>
</dbReference>
<reference evidence="2 3" key="1">
    <citation type="journal article" date="2021" name="MBio">
        <title>A New Model Trypanosomatid, Novymonas esmeraldas: Genomic Perception of Its 'Candidatus Pandoraea novymonadis' Endosymbiont.</title>
        <authorList>
            <person name="Zakharova A."/>
            <person name="Saura A."/>
            <person name="Butenko A."/>
            <person name="Podesvova L."/>
            <person name="Warmusova S."/>
            <person name="Kostygov A.Y."/>
            <person name="Nenarokova A."/>
            <person name="Lukes J."/>
            <person name="Opperdoes F.R."/>
            <person name="Yurchenko V."/>
        </authorList>
    </citation>
    <scope>NUCLEOTIDE SEQUENCE [LARGE SCALE GENOMIC DNA]</scope>
    <source>
        <strain evidence="2 3">E262AT.01</strain>
    </source>
</reference>
<comment type="caution">
    <text evidence="2">The sequence shown here is derived from an EMBL/GenBank/DDBJ whole genome shotgun (WGS) entry which is preliminary data.</text>
</comment>
<feature type="region of interest" description="Disordered" evidence="1">
    <location>
        <begin position="608"/>
        <end position="678"/>
    </location>
</feature>
<feature type="compositionally biased region" description="Low complexity" evidence="1">
    <location>
        <begin position="621"/>
        <end position="639"/>
    </location>
</feature>
<dbReference type="Proteomes" id="UP001430356">
    <property type="component" value="Unassembled WGS sequence"/>
</dbReference>
<evidence type="ECO:0000313" key="2">
    <source>
        <dbReference type="EMBL" id="KAK7201591.1"/>
    </source>
</evidence>
<feature type="compositionally biased region" description="Pro residues" evidence="1">
    <location>
        <begin position="404"/>
        <end position="413"/>
    </location>
</feature>
<feature type="compositionally biased region" description="Polar residues" evidence="1">
    <location>
        <begin position="207"/>
        <end position="220"/>
    </location>
</feature>
<proteinExistence type="predicted"/>
<dbReference type="AlphaFoldDB" id="A0AAW0F7K8"/>
<sequence>MIQLDFVLYRFVCDISTFTGLFAEDAEGRHIPDVASFNCHWSRTPRAKPSSSESAAAAAAVHVAGATDNIHFKALGADMALTFSTQPRQLILDGDRDVITFAIRPSQYSAAGPLPIVAKGTLDPNPYFDKPKKNYAIKLRDAAGEVTGKLLFSLRVHEIDEDERAASHLHRSAVGSVAGNSPIRGGGGGQSAMQRNPSRDRLLKTPPRSSSAYAVSTPPSSERRVRGASTVVERRPEAPRPPPPPSIHTAASDCSSLSRRPTRVVHSVDILLERVAVRTESIDLDHPAPLLLGGDYNMKIRYGSYAFSTSGAVCRSPKEVEYHGQQASITLQSSDSAEKLRFSLWEDRRQVAGFSLDPAKFKSEVGDWKEYAIPFRYHPTGQRAALDVRVRRVATISGGGSPPSGRPLSPPPTASTAPQAVPRQLTYHTDPANGHGDGGIRSPPPPPPPSDGIVRASHENPIAHRRSSSSSPPRRGGGGSSPPGSIIITSRLPPPQDTHRTGTPLRVHQPFVEDNGEFVSGYRGARVCEPSGVRGGWERTPVRQRPPPLTSNLAELPAELRAPDEHERYIAEVLARLERRQRAPRPQTSLMEEWLGWRDDRERSRCNSVSSMHLRSPSVNSVASRADSMASVVSRRASAPRPTKSNADNAIMAPYTPDTTAYRRRRTSPSPAARNPLI</sequence>
<feature type="region of interest" description="Disordered" evidence="1">
    <location>
        <begin position="395"/>
        <end position="505"/>
    </location>
</feature>
<organism evidence="2 3">
    <name type="scientific">Novymonas esmeraldas</name>
    <dbReference type="NCBI Taxonomy" id="1808958"/>
    <lineage>
        <taxon>Eukaryota</taxon>
        <taxon>Discoba</taxon>
        <taxon>Euglenozoa</taxon>
        <taxon>Kinetoplastea</taxon>
        <taxon>Metakinetoplastina</taxon>
        <taxon>Trypanosomatida</taxon>
        <taxon>Trypanosomatidae</taxon>
        <taxon>Novymonas</taxon>
    </lineage>
</organism>
<accession>A0AAW0F7K8</accession>
<feature type="compositionally biased region" description="Low complexity" evidence="1">
    <location>
        <begin position="668"/>
        <end position="678"/>
    </location>
</feature>
<gene>
    <name evidence="2" type="ORF">NESM_000223500</name>
</gene>
<evidence type="ECO:0000313" key="3">
    <source>
        <dbReference type="Proteomes" id="UP001430356"/>
    </source>
</evidence>
<feature type="compositionally biased region" description="Polar residues" evidence="1">
    <location>
        <begin position="608"/>
        <end position="620"/>
    </location>
</feature>
<feature type="region of interest" description="Disordered" evidence="1">
    <location>
        <begin position="170"/>
        <end position="255"/>
    </location>
</feature>